<sequence length="393" mass="43055">MVKLPIYLDNSTTSRPSDLSISQMMPYLTDRWGLPSAPHQKGQELYPVLKECYKILYAFLGAQEADQFVLTSSGAEAVNQVISSVYRDVTLPSGKNQFLTSNADEAPALMAMARLEPLGCVAKIIESNQYGIVTAEALAEAISPRTALISLSWANGLTGVVQPLGEIIALCKQRDIRLHLDATHVLGKLFYEFDELSVDFMTFNGDQLHAPKGTGGLYIKQGIKCSPLIAGGSDQAGLRAGGLNMASLVALAYAAKETLECRDLLCTETARLKHKLETGIVKAYPQARICFRECERLPHCTTLLFPGIANEALLFNLNRKGVYANIGGGNFQQLGLLLSACGLEEDLAYSAVSFSLSRYTTEEEIDRAIELIVESAWQLNQTSYKLFEIERKI</sequence>
<comment type="catalytic activity">
    <reaction evidence="8">
        <text>(sulfur carrier)-H + L-cysteine = (sulfur carrier)-SH + L-alanine</text>
        <dbReference type="Rhea" id="RHEA:43892"/>
        <dbReference type="Rhea" id="RHEA-COMP:14737"/>
        <dbReference type="Rhea" id="RHEA-COMP:14739"/>
        <dbReference type="ChEBI" id="CHEBI:29917"/>
        <dbReference type="ChEBI" id="CHEBI:35235"/>
        <dbReference type="ChEBI" id="CHEBI:57972"/>
        <dbReference type="ChEBI" id="CHEBI:64428"/>
        <dbReference type="EC" id="2.8.1.7"/>
    </reaction>
</comment>
<evidence type="ECO:0000256" key="6">
    <source>
        <dbReference type="ARBA" id="ARBA00023004"/>
    </source>
</evidence>
<dbReference type="RefSeq" id="WP_193354123.1">
    <property type="nucleotide sequence ID" value="NZ_JSAN01000014.1"/>
</dbReference>
<dbReference type="InterPro" id="IPR015421">
    <property type="entry name" value="PyrdxlP-dep_Trfase_major"/>
</dbReference>
<comment type="caution">
    <text evidence="10">The sequence shown here is derived from an EMBL/GenBank/DDBJ whole genome shotgun (WGS) entry which is preliminary data.</text>
</comment>
<comment type="cofactor">
    <cofactor evidence="1">
        <name>pyridoxal 5'-phosphate</name>
        <dbReference type="ChEBI" id="CHEBI:597326"/>
    </cofactor>
</comment>
<dbReference type="Proteomes" id="UP000031465">
    <property type="component" value="Unassembled WGS sequence"/>
</dbReference>
<evidence type="ECO:0000256" key="1">
    <source>
        <dbReference type="ARBA" id="ARBA00001933"/>
    </source>
</evidence>
<protein>
    <submittedName>
        <fullName evidence="10">Cysteine desulfurase</fullName>
        <ecNumber evidence="10">2.8.1.7</ecNumber>
    </submittedName>
</protein>
<evidence type="ECO:0000256" key="5">
    <source>
        <dbReference type="ARBA" id="ARBA00022898"/>
    </source>
</evidence>
<evidence type="ECO:0000313" key="11">
    <source>
        <dbReference type="Proteomes" id="UP000031465"/>
    </source>
</evidence>
<evidence type="ECO:0000259" key="9">
    <source>
        <dbReference type="Pfam" id="PF00266"/>
    </source>
</evidence>
<dbReference type="EC" id="2.8.1.7" evidence="10"/>
<dbReference type="SUPFAM" id="SSF53383">
    <property type="entry name" value="PLP-dependent transferases"/>
    <property type="match status" value="1"/>
</dbReference>
<evidence type="ECO:0000256" key="4">
    <source>
        <dbReference type="ARBA" id="ARBA00022723"/>
    </source>
</evidence>
<dbReference type="InterPro" id="IPR000192">
    <property type="entry name" value="Aminotrans_V_dom"/>
</dbReference>
<dbReference type="GO" id="GO:0046872">
    <property type="term" value="F:metal ion binding"/>
    <property type="evidence" value="ECO:0007669"/>
    <property type="project" value="UniProtKB-KW"/>
</dbReference>
<dbReference type="Gene3D" id="3.40.640.10">
    <property type="entry name" value="Type I PLP-dependent aspartate aminotransferase-like (Major domain)"/>
    <property type="match status" value="1"/>
</dbReference>
<dbReference type="InterPro" id="IPR015424">
    <property type="entry name" value="PyrdxlP-dep_Trfase"/>
</dbReference>
<dbReference type="AlphaFoldDB" id="A0A0C1HA00"/>
<evidence type="ECO:0000256" key="2">
    <source>
        <dbReference type="ARBA" id="ARBA00006490"/>
    </source>
</evidence>
<dbReference type="Pfam" id="PF00266">
    <property type="entry name" value="Aminotran_5"/>
    <property type="match status" value="1"/>
</dbReference>
<accession>A0A0C1HA00</accession>
<dbReference type="GO" id="GO:0031071">
    <property type="term" value="F:cysteine desulfurase activity"/>
    <property type="evidence" value="ECO:0007669"/>
    <property type="project" value="UniProtKB-EC"/>
</dbReference>
<gene>
    <name evidence="10" type="primary">iscS</name>
    <name evidence="10" type="ORF">DB44_AP00230</name>
</gene>
<dbReference type="EMBL" id="JSAN01000014">
    <property type="protein sequence ID" value="KIC74169.1"/>
    <property type="molecule type" value="Genomic_DNA"/>
</dbReference>
<dbReference type="Gene3D" id="3.90.1150.10">
    <property type="entry name" value="Aspartate Aminotransferase, domain 1"/>
    <property type="match status" value="1"/>
</dbReference>
<keyword evidence="5" id="KW-0663">Pyridoxal phosphate</keyword>
<dbReference type="PANTHER" id="PTHR11601">
    <property type="entry name" value="CYSTEINE DESULFURYLASE FAMILY MEMBER"/>
    <property type="match status" value="1"/>
</dbReference>
<feature type="domain" description="Aminotransferase class V" evidence="9">
    <location>
        <begin position="6"/>
        <end position="367"/>
    </location>
</feature>
<dbReference type="InterPro" id="IPR015422">
    <property type="entry name" value="PyrdxlP-dep_Trfase_small"/>
</dbReference>
<name>A0A0C1HA00_9BACT</name>
<keyword evidence="6" id="KW-0408">Iron</keyword>
<evidence type="ECO:0000256" key="8">
    <source>
        <dbReference type="ARBA" id="ARBA00050776"/>
    </source>
</evidence>
<organism evidence="10 11">
    <name type="scientific">Candidatus Protochlamydia amoebophila</name>
    <dbReference type="NCBI Taxonomy" id="362787"/>
    <lineage>
        <taxon>Bacteria</taxon>
        <taxon>Pseudomonadati</taxon>
        <taxon>Chlamydiota</taxon>
        <taxon>Chlamydiia</taxon>
        <taxon>Parachlamydiales</taxon>
        <taxon>Parachlamydiaceae</taxon>
        <taxon>Candidatus Protochlamydia</taxon>
    </lineage>
</organism>
<keyword evidence="4" id="KW-0479">Metal-binding</keyword>
<evidence type="ECO:0000313" key="10">
    <source>
        <dbReference type="EMBL" id="KIC74169.1"/>
    </source>
</evidence>
<keyword evidence="7" id="KW-0411">Iron-sulfur</keyword>
<dbReference type="GO" id="GO:0051536">
    <property type="term" value="F:iron-sulfur cluster binding"/>
    <property type="evidence" value="ECO:0007669"/>
    <property type="project" value="UniProtKB-KW"/>
</dbReference>
<keyword evidence="3 10" id="KW-0808">Transferase</keyword>
<dbReference type="PANTHER" id="PTHR11601:SF34">
    <property type="entry name" value="CYSTEINE DESULFURASE"/>
    <property type="match status" value="1"/>
</dbReference>
<dbReference type="PIRSF" id="PIRSF005572">
    <property type="entry name" value="NifS"/>
    <property type="match status" value="1"/>
</dbReference>
<comment type="similarity">
    <text evidence="2">Belongs to the class-V pyridoxal-phosphate-dependent aminotransferase family. NifS/IscS subfamily.</text>
</comment>
<evidence type="ECO:0000256" key="7">
    <source>
        <dbReference type="ARBA" id="ARBA00023014"/>
    </source>
</evidence>
<proteinExistence type="inferred from homology"/>
<reference evidence="10 11" key="1">
    <citation type="journal article" date="2014" name="Mol. Biol. Evol.">
        <title>Massive expansion of Ubiquitination-related gene families within the Chlamydiae.</title>
        <authorList>
            <person name="Domman D."/>
            <person name="Collingro A."/>
            <person name="Lagkouvardos I."/>
            <person name="Gehre L."/>
            <person name="Weinmaier T."/>
            <person name="Rattei T."/>
            <person name="Subtil A."/>
            <person name="Horn M."/>
        </authorList>
    </citation>
    <scope>NUCLEOTIDE SEQUENCE [LARGE SCALE GENOMIC DNA]</scope>
    <source>
        <strain evidence="10 11">EI2</strain>
    </source>
</reference>
<evidence type="ECO:0000256" key="3">
    <source>
        <dbReference type="ARBA" id="ARBA00022679"/>
    </source>
</evidence>
<dbReference type="InterPro" id="IPR016454">
    <property type="entry name" value="Cysteine_dSase"/>
</dbReference>
<dbReference type="PATRIC" id="fig|362787.3.peg.187"/>